<accession>A0AAP0PPG4</accession>
<sequence>MASQNHGGEVATNSSETARLAEKLSNMFGKVRSNLALQSKWSELNGAMGDLGTYIPIVMALTLAKDLNLGTTLIFSGMYNIVTGAIYGVPMPVQPMKSIAAVAISNSSFNVPEIMAAGICTAGTLLVLGLTGLMEFVYKLIPLSLVREFSSHKVWLSHLARSSMLSKFKTSPRGKQMEIGHG</sequence>
<dbReference type="EMBL" id="JBBNAG010000003">
    <property type="protein sequence ID" value="KAK9149485.1"/>
    <property type="molecule type" value="Genomic_DNA"/>
</dbReference>
<evidence type="ECO:0000313" key="3">
    <source>
        <dbReference type="Proteomes" id="UP001419268"/>
    </source>
</evidence>
<feature type="transmembrane region" description="Helical" evidence="1">
    <location>
        <begin position="67"/>
        <end position="89"/>
    </location>
</feature>
<dbReference type="PANTHER" id="PTHR31970:SF0">
    <property type="entry name" value="MOLYBDATE TRANSPORTER 1"/>
    <property type="match status" value="1"/>
</dbReference>
<keyword evidence="1" id="KW-1133">Transmembrane helix</keyword>
<dbReference type="GO" id="GO:0015098">
    <property type="term" value="F:molybdate ion transmembrane transporter activity"/>
    <property type="evidence" value="ECO:0007669"/>
    <property type="project" value="InterPro"/>
</dbReference>
<reference evidence="2 3" key="1">
    <citation type="submission" date="2024-01" db="EMBL/GenBank/DDBJ databases">
        <title>Genome assemblies of Stephania.</title>
        <authorList>
            <person name="Yang L."/>
        </authorList>
    </citation>
    <scope>NUCLEOTIDE SEQUENCE [LARGE SCALE GENOMIC DNA]</scope>
    <source>
        <strain evidence="2">JXDWG</strain>
        <tissue evidence="2">Leaf</tissue>
    </source>
</reference>
<dbReference type="InterPro" id="IPR031563">
    <property type="entry name" value="MOT1/MOT2"/>
</dbReference>
<dbReference type="PANTHER" id="PTHR31970">
    <property type="match status" value="1"/>
</dbReference>
<feature type="transmembrane region" description="Helical" evidence="1">
    <location>
        <begin position="114"/>
        <end position="138"/>
    </location>
</feature>
<gene>
    <name evidence="2" type="ORF">Scep_008242</name>
</gene>
<dbReference type="Proteomes" id="UP001419268">
    <property type="component" value="Unassembled WGS sequence"/>
</dbReference>
<name>A0AAP0PPG4_9MAGN</name>
<proteinExistence type="predicted"/>
<keyword evidence="3" id="KW-1185">Reference proteome</keyword>
<keyword evidence="1" id="KW-0472">Membrane</keyword>
<dbReference type="Pfam" id="PF16983">
    <property type="entry name" value="MFS_MOT1"/>
    <property type="match status" value="1"/>
</dbReference>
<evidence type="ECO:0008006" key="4">
    <source>
        <dbReference type="Google" id="ProtNLM"/>
    </source>
</evidence>
<comment type="caution">
    <text evidence="2">The sequence shown here is derived from an EMBL/GenBank/DDBJ whole genome shotgun (WGS) entry which is preliminary data.</text>
</comment>
<dbReference type="AlphaFoldDB" id="A0AAP0PPG4"/>
<organism evidence="2 3">
    <name type="scientific">Stephania cephalantha</name>
    <dbReference type="NCBI Taxonomy" id="152367"/>
    <lineage>
        <taxon>Eukaryota</taxon>
        <taxon>Viridiplantae</taxon>
        <taxon>Streptophyta</taxon>
        <taxon>Embryophyta</taxon>
        <taxon>Tracheophyta</taxon>
        <taxon>Spermatophyta</taxon>
        <taxon>Magnoliopsida</taxon>
        <taxon>Ranunculales</taxon>
        <taxon>Menispermaceae</taxon>
        <taxon>Menispermoideae</taxon>
        <taxon>Cissampelideae</taxon>
        <taxon>Stephania</taxon>
    </lineage>
</organism>
<keyword evidence="1" id="KW-0812">Transmembrane</keyword>
<evidence type="ECO:0000313" key="2">
    <source>
        <dbReference type="EMBL" id="KAK9149485.1"/>
    </source>
</evidence>
<protein>
    <recommendedName>
        <fullName evidence="4">Molybdate transporter 1</fullName>
    </recommendedName>
</protein>
<evidence type="ECO:0000256" key="1">
    <source>
        <dbReference type="SAM" id="Phobius"/>
    </source>
</evidence>